<reference evidence="2 3" key="1">
    <citation type="submission" date="2020-08" db="EMBL/GenBank/DDBJ databases">
        <title>Genomic Encyclopedia of Type Strains, Phase IV (KMG-IV): sequencing the most valuable type-strain genomes for metagenomic binning, comparative biology and taxonomic classification.</title>
        <authorList>
            <person name="Goeker M."/>
        </authorList>
    </citation>
    <scope>NUCLEOTIDE SEQUENCE [LARGE SCALE GENOMIC DNA]</scope>
    <source>
        <strain evidence="2 3">DSM 45385</strain>
    </source>
</reference>
<dbReference type="RefSeq" id="WP_281395690.1">
    <property type="nucleotide sequence ID" value="NZ_JACHIN010000012.1"/>
</dbReference>
<dbReference type="EMBL" id="JACHIN010000012">
    <property type="protein sequence ID" value="MBB5082044.1"/>
    <property type="molecule type" value="Genomic_DNA"/>
</dbReference>
<comment type="caution">
    <text evidence="2">The sequence shown here is derived from an EMBL/GenBank/DDBJ whole genome shotgun (WGS) entry which is preliminary data.</text>
</comment>
<accession>A0A7W8EJV1</accession>
<proteinExistence type="predicted"/>
<dbReference type="AlphaFoldDB" id="A0A7W8EJV1"/>
<organism evidence="2 3">
    <name type="scientific">Nonomuraea endophytica</name>
    <dbReference type="NCBI Taxonomy" id="714136"/>
    <lineage>
        <taxon>Bacteria</taxon>
        <taxon>Bacillati</taxon>
        <taxon>Actinomycetota</taxon>
        <taxon>Actinomycetes</taxon>
        <taxon>Streptosporangiales</taxon>
        <taxon>Streptosporangiaceae</taxon>
        <taxon>Nonomuraea</taxon>
    </lineage>
</organism>
<gene>
    <name evidence="2" type="ORF">HNR40_007539</name>
</gene>
<name>A0A7W8EJV1_9ACTN</name>
<evidence type="ECO:0000313" key="3">
    <source>
        <dbReference type="Proteomes" id="UP000568380"/>
    </source>
</evidence>
<dbReference type="Proteomes" id="UP000568380">
    <property type="component" value="Unassembled WGS sequence"/>
</dbReference>
<keyword evidence="3" id="KW-1185">Reference proteome</keyword>
<feature type="region of interest" description="Disordered" evidence="1">
    <location>
        <begin position="1"/>
        <end position="41"/>
    </location>
</feature>
<evidence type="ECO:0000313" key="2">
    <source>
        <dbReference type="EMBL" id="MBB5082044.1"/>
    </source>
</evidence>
<sequence length="41" mass="4431">MPVLPRRAGGSSTRMPGRAPTMPAARAERPRPLPAEIEYGE</sequence>
<evidence type="ECO:0000256" key="1">
    <source>
        <dbReference type="SAM" id="MobiDB-lite"/>
    </source>
</evidence>
<protein>
    <submittedName>
        <fullName evidence="2">Uncharacterized protein</fullName>
    </submittedName>
</protein>